<dbReference type="Pfam" id="PF18915">
    <property type="entry name" value="DUF5667"/>
    <property type="match status" value="1"/>
</dbReference>
<dbReference type="RefSeq" id="WP_230730357.1">
    <property type="nucleotide sequence ID" value="NZ_JAJNDB010000001.1"/>
</dbReference>
<feature type="compositionally biased region" description="Polar residues" evidence="1">
    <location>
        <begin position="284"/>
        <end position="308"/>
    </location>
</feature>
<feature type="transmembrane region" description="Helical" evidence="2">
    <location>
        <begin position="129"/>
        <end position="150"/>
    </location>
</feature>
<keyword evidence="5" id="KW-1185">Reference proteome</keyword>
<accession>A0ABS8P3K6</accession>
<evidence type="ECO:0000313" key="5">
    <source>
        <dbReference type="Proteomes" id="UP001199469"/>
    </source>
</evidence>
<feature type="compositionally biased region" description="Low complexity" evidence="1">
    <location>
        <begin position="363"/>
        <end position="379"/>
    </location>
</feature>
<dbReference type="Proteomes" id="UP001199469">
    <property type="component" value="Unassembled WGS sequence"/>
</dbReference>
<organism evidence="4 5">
    <name type="scientific">Actinomycetospora endophytica</name>
    <dbReference type="NCBI Taxonomy" id="2291215"/>
    <lineage>
        <taxon>Bacteria</taxon>
        <taxon>Bacillati</taxon>
        <taxon>Actinomycetota</taxon>
        <taxon>Actinomycetes</taxon>
        <taxon>Pseudonocardiales</taxon>
        <taxon>Pseudonocardiaceae</taxon>
        <taxon>Actinomycetospora</taxon>
    </lineage>
</organism>
<evidence type="ECO:0000256" key="1">
    <source>
        <dbReference type="SAM" id="MobiDB-lite"/>
    </source>
</evidence>
<feature type="domain" description="DUF5667" evidence="3">
    <location>
        <begin position="153"/>
        <end position="206"/>
    </location>
</feature>
<feature type="region of interest" description="Disordered" evidence="1">
    <location>
        <begin position="1"/>
        <end position="123"/>
    </location>
</feature>
<evidence type="ECO:0000256" key="2">
    <source>
        <dbReference type="SAM" id="Phobius"/>
    </source>
</evidence>
<gene>
    <name evidence="4" type="ORF">LQ327_04650</name>
</gene>
<keyword evidence="2" id="KW-0812">Transmembrane</keyword>
<dbReference type="PROSITE" id="PS50152">
    <property type="entry name" value="25A_SYNTH_3"/>
    <property type="match status" value="1"/>
</dbReference>
<evidence type="ECO:0000313" key="4">
    <source>
        <dbReference type="EMBL" id="MCD2192679.1"/>
    </source>
</evidence>
<evidence type="ECO:0000259" key="3">
    <source>
        <dbReference type="Pfam" id="PF18915"/>
    </source>
</evidence>
<dbReference type="InterPro" id="IPR043725">
    <property type="entry name" value="DUF5667"/>
</dbReference>
<feature type="compositionally biased region" description="Basic residues" evidence="1">
    <location>
        <begin position="1"/>
        <end position="11"/>
    </location>
</feature>
<name>A0ABS8P3K6_9PSEU</name>
<feature type="region of interest" description="Disordered" evidence="1">
    <location>
        <begin position="254"/>
        <end position="423"/>
    </location>
</feature>
<dbReference type="EMBL" id="JAJNDB010000001">
    <property type="protein sequence ID" value="MCD2192679.1"/>
    <property type="molecule type" value="Genomic_DNA"/>
</dbReference>
<protein>
    <submittedName>
        <fullName evidence="4">DUF5667 domain-containing protein</fullName>
    </submittedName>
</protein>
<keyword evidence="2" id="KW-0472">Membrane</keyword>
<feature type="compositionally biased region" description="Low complexity" evidence="1">
    <location>
        <begin position="405"/>
        <end position="423"/>
    </location>
</feature>
<reference evidence="4 5" key="1">
    <citation type="submission" date="2021-11" db="EMBL/GenBank/DDBJ databases">
        <title>Draft genome sequence of Actinomycetospora sp. SF1 isolated from the rhizosphere soil.</title>
        <authorList>
            <person name="Duangmal K."/>
            <person name="Chantavorakit T."/>
        </authorList>
    </citation>
    <scope>NUCLEOTIDE SEQUENCE [LARGE SCALE GENOMIC DNA]</scope>
    <source>
        <strain evidence="4 5">TBRC 5722</strain>
    </source>
</reference>
<feature type="compositionally biased region" description="Low complexity" evidence="1">
    <location>
        <begin position="105"/>
        <end position="118"/>
    </location>
</feature>
<feature type="compositionally biased region" description="Polar residues" evidence="1">
    <location>
        <begin position="260"/>
        <end position="273"/>
    </location>
</feature>
<keyword evidence="2" id="KW-1133">Transmembrane helix</keyword>
<sequence>MRGRAPGRRAHPGASGVPLGDHDQPGDGELQEELRIAEMLGRAARSTPGPDPEASRRMRANLMAAIAEESPQVPVTRRTERVEATPAGHGRRRAERRGGSRPGDGRPASPATAAGPGRATRRTSTVRKLLSTTMAGMACVLALGALTVLLSRGALPGDMLYGLKRASESTEIGLTSGQEAQARKHLDVAALRLDEIQQLVERDSTTAAGPRPTASGADDADAALFADNLRAFDDQARTGAKMLLPLVNQPAGPPPGLLSQWASQQQQTLNGFSPSLPPSGREQAASSQRLVQQLQTRATAFEKSTSPCGGSDSDDLGPLPSAACSQSQQPTAKPAAPDTSALSPTTKTSAPSTKRSTTDETTTKTSDSTSTTRSSDSDSPLVQLPLPGPTTTKPPIQVPVPVPGLPKVQLPPLLPGLPGLSLG</sequence>
<proteinExistence type="predicted"/>
<comment type="caution">
    <text evidence="4">The sequence shown here is derived from an EMBL/GenBank/DDBJ whole genome shotgun (WGS) entry which is preliminary data.</text>
</comment>
<feature type="compositionally biased region" description="Low complexity" evidence="1">
    <location>
        <begin position="339"/>
        <end position="355"/>
    </location>
</feature>